<gene>
    <name evidence="1" type="ORF">KDW_39880</name>
</gene>
<keyword evidence="2" id="KW-1185">Reference proteome</keyword>
<proteinExistence type="predicted"/>
<evidence type="ECO:0000313" key="1">
    <source>
        <dbReference type="EMBL" id="GER89826.1"/>
    </source>
</evidence>
<accession>A0A5J4KX97</accession>
<dbReference type="Proteomes" id="UP000326912">
    <property type="component" value="Unassembled WGS sequence"/>
</dbReference>
<protein>
    <submittedName>
        <fullName evidence="1">Uncharacterized protein</fullName>
    </submittedName>
</protein>
<organism evidence="1 2">
    <name type="scientific">Dictyobacter vulcani</name>
    <dbReference type="NCBI Taxonomy" id="2607529"/>
    <lineage>
        <taxon>Bacteria</taxon>
        <taxon>Bacillati</taxon>
        <taxon>Chloroflexota</taxon>
        <taxon>Ktedonobacteria</taxon>
        <taxon>Ktedonobacterales</taxon>
        <taxon>Dictyobacteraceae</taxon>
        <taxon>Dictyobacter</taxon>
    </lineage>
</organism>
<comment type="caution">
    <text evidence="1">The sequence shown here is derived from an EMBL/GenBank/DDBJ whole genome shotgun (WGS) entry which is preliminary data.</text>
</comment>
<dbReference type="EMBL" id="BKZW01000002">
    <property type="protein sequence ID" value="GER89826.1"/>
    <property type="molecule type" value="Genomic_DNA"/>
</dbReference>
<reference evidence="1 2" key="1">
    <citation type="submission" date="2019-10" db="EMBL/GenBank/DDBJ databases">
        <title>Dictyobacter vulcani sp. nov., within the class Ktedonobacteria, isolated from soil of volcanic Mt. Zao.</title>
        <authorList>
            <person name="Zheng Y."/>
            <person name="Wang C.M."/>
            <person name="Sakai Y."/>
            <person name="Abe K."/>
            <person name="Yokota A."/>
            <person name="Yabe S."/>
        </authorList>
    </citation>
    <scope>NUCLEOTIDE SEQUENCE [LARGE SCALE GENOMIC DNA]</scope>
    <source>
        <strain evidence="1 2">W12</strain>
    </source>
</reference>
<evidence type="ECO:0000313" key="2">
    <source>
        <dbReference type="Proteomes" id="UP000326912"/>
    </source>
</evidence>
<name>A0A5J4KX97_9CHLR</name>
<sequence>MIYLPIDPETQWKRVQSRYGERPDQTWQMSEEELMKWRAFFNENEPDEAELNGTILEDAPPGYESWSSWAASRWPSFPNEYA</sequence>
<dbReference type="AlphaFoldDB" id="A0A5J4KX97"/>